<dbReference type="KEGG" id="cdep:91086030"/>
<evidence type="ECO:0000313" key="3">
    <source>
        <dbReference type="Proteomes" id="UP000094043"/>
    </source>
</evidence>
<name>A0A1E3IHF9_9TREE</name>
<dbReference type="Proteomes" id="UP000094043">
    <property type="component" value="Chromosome 2"/>
</dbReference>
<dbReference type="OrthoDB" id="3353448at2759"/>
<evidence type="ECO:0000313" key="2">
    <source>
        <dbReference type="EMBL" id="WVN86648.1"/>
    </source>
</evidence>
<protein>
    <submittedName>
        <fullName evidence="2">Uncharacterized protein</fullName>
    </submittedName>
</protein>
<dbReference type="EMBL" id="CP143785">
    <property type="protein sequence ID" value="WVN86648.1"/>
    <property type="molecule type" value="Genomic_DNA"/>
</dbReference>
<dbReference type="RefSeq" id="XP_066067348.1">
    <property type="nucleotide sequence ID" value="XM_066211251.1"/>
</dbReference>
<evidence type="ECO:0000256" key="1">
    <source>
        <dbReference type="SAM" id="MobiDB-lite"/>
    </source>
</evidence>
<dbReference type="Pfam" id="PF10346">
    <property type="entry name" value="Con-6"/>
    <property type="match status" value="1"/>
</dbReference>
<keyword evidence="3" id="KW-1185">Reference proteome</keyword>
<feature type="region of interest" description="Disordered" evidence="1">
    <location>
        <begin position="1"/>
        <end position="42"/>
    </location>
</feature>
<proteinExistence type="predicted"/>
<dbReference type="AlphaFoldDB" id="A0A1E3IHF9"/>
<dbReference type="GeneID" id="91086030"/>
<reference evidence="2" key="1">
    <citation type="submission" date="2016-06" db="EMBL/GenBank/DDBJ databases">
        <authorList>
            <person name="Cuomo C."/>
            <person name="Litvintseva A."/>
            <person name="Heitman J."/>
            <person name="Chen Y."/>
            <person name="Sun S."/>
            <person name="Springer D."/>
            <person name="Dromer F."/>
            <person name="Young S."/>
            <person name="Zeng Q."/>
            <person name="Chapman S."/>
            <person name="Gujja S."/>
            <person name="Saif S."/>
            <person name="Birren B."/>
        </authorList>
    </citation>
    <scope>NUCLEOTIDE SEQUENCE</scope>
    <source>
        <strain evidence="2">CBS 7841</strain>
    </source>
</reference>
<feature type="compositionally biased region" description="Basic residues" evidence="1">
    <location>
        <begin position="13"/>
        <end position="37"/>
    </location>
</feature>
<dbReference type="InterPro" id="IPR018824">
    <property type="entry name" value="Conidiation-specific_6"/>
</dbReference>
<organism evidence="2 3">
    <name type="scientific">Cryptococcus depauperatus CBS 7841</name>
    <dbReference type="NCBI Taxonomy" id="1295531"/>
    <lineage>
        <taxon>Eukaryota</taxon>
        <taxon>Fungi</taxon>
        <taxon>Dikarya</taxon>
        <taxon>Basidiomycota</taxon>
        <taxon>Agaricomycotina</taxon>
        <taxon>Tremellomycetes</taxon>
        <taxon>Tremellales</taxon>
        <taxon>Cryptococcaceae</taxon>
        <taxon>Cryptococcus</taxon>
    </lineage>
</organism>
<reference evidence="2" key="2">
    <citation type="journal article" date="2022" name="Elife">
        <title>Obligate sexual reproduction of a homothallic fungus closely related to the Cryptococcus pathogenic species complex.</title>
        <authorList>
            <person name="Passer A.R."/>
            <person name="Clancey S.A."/>
            <person name="Shea T."/>
            <person name="David-Palma M."/>
            <person name="Averette A.F."/>
            <person name="Boekhout T."/>
            <person name="Porcel B.M."/>
            <person name="Nowrousian M."/>
            <person name="Cuomo C.A."/>
            <person name="Sun S."/>
            <person name="Heitman J."/>
            <person name="Coelho M.A."/>
        </authorList>
    </citation>
    <scope>NUCLEOTIDE SEQUENCE</scope>
    <source>
        <strain evidence="2">CBS 7841</strain>
    </source>
</reference>
<accession>A0A1E3IHF9</accession>
<sequence length="125" mass="13789">MPGAYAHVSSHSSHTHGHNHNHTTHPTHASHVHHNAHHGAYSENRARGLKAAVNNPRTTHAGRTHAQHELHSMGYPSAHPSLGTRLRHFFHLPAKSHGKTHHHGYSTGPSHSHTAKTTQGRAYDY</sequence>
<feature type="region of interest" description="Disordered" evidence="1">
    <location>
        <begin position="95"/>
        <end position="125"/>
    </location>
</feature>
<feature type="compositionally biased region" description="Basic residues" evidence="1">
    <location>
        <begin position="95"/>
        <end position="104"/>
    </location>
</feature>
<reference evidence="2" key="3">
    <citation type="submission" date="2024-01" db="EMBL/GenBank/DDBJ databases">
        <authorList>
            <person name="Coelho M.A."/>
            <person name="David-Palma M."/>
            <person name="Shea T."/>
            <person name="Sun S."/>
            <person name="Cuomo C.A."/>
            <person name="Heitman J."/>
        </authorList>
    </citation>
    <scope>NUCLEOTIDE SEQUENCE</scope>
    <source>
        <strain evidence="2">CBS 7841</strain>
    </source>
</reference>
<gene>
    <name evidence="2" type="ORF">L203_101817</name>
</gene>
<dbReference type="VEuPathDB" id="FungiDB:L203_03057"/>
<feature type="compositionally biased region" description="Polar residues" evidence="1">
    <location>
        <begin position="107"/>
        <end position="125"/>
    </location>
</feature>